<evidence type="ECO:0000256" key="10">
    <source>
        <dbReference type="ARBA" id="ARBA00023136"/>
    </source>
</evidence>
<dbReference type="GO" id="GO:0065002">
    <property type="term" value="P:intracellular protein transmembrane transport"/>
    <property type="evidence" value="ECO:0007669"/>
    <property type="project" value="TreeGrafter"/>
</dbReference>
<dbReference type="InterPro" id="IPR004692">
    <property type="entry name" value="SecG"/>
</dbReference>
<proteinExistence type="inferred from homology"/>
<dbReference type="GO" id="GO:0009306">
    <property type="term" value="P:protein secretion"/>
    <property type="evidence" value="ECO:0007669"/>
    <property type="project" value="UniProtKB-UniRule"/>
</dbReference>
<keyword evidence="14" id="KW-1185">Reference proteome</keyword>
<dbReference type="PANTHER" id="PTHR34182">
    <property type="entry name" value="PROTEIN-EXPORT MEMBRANE PROTEIN SECG"/>
    <property type="match status" value="1"/>
</dbReference>
<dbReference type="GO" id="GO:0043952">
    <property type="term" value="P:protein transport by the Sec complex"/>
    <property type="evidence" value="ECO:0007669"/>
    <property type="project" value="TreeGrafter"/>
</dbReference>
<comment type="caution">
    <text evidence="12">Lacks conserved residue(s) required for the propagation of feature annotation.</text>
</comment>
<dbReference type="Proteomes" id="UP000018149">
    <property type="component" value="Chromosome I"/>
</dbReference>
<evidence type="ECO:0000256" key="11">
    <source>
        <dbReference type="ARBA" id="ARBA00025182"/>
    </source>
</evidence>
<keyword evidence="5 12" id="KW-1003">Cell membrane</keyword>
<dbReference type="GO" id="GO:0015450">
    <property type="term" value="F:protein-transporting ATPase activity"/>
    <property type="evidence" value="ECO:0007669"/>
    <property type="project" value="UniProtKB-UniRule"/>
</dbReference>
<dbReference type="STRING" id="109232.RMONA_02375"/>
<comment type="similarity">
    <text evidence="2 12">Belongs to the SecG family.</text>
</comment>
<dbReference type="RefSeq" id="WP_023507418.1">
    <property type="nucleotide sequence ID" value="NZ_LN794217.1"/>
</dbReference>
<name>A0A0B7IY67_9RICK</name>
<keyword evidence="8 12" id="KW-1133">Transmembrane helix</keyword>
<gene>
    <name evidence="13" type="primary">secG</name>
    <name evidence="13" type="ORF">RMONA_02375</name>
</gene>
<evidence type="ECO:0000256" key="9">
    <source>
        <dbReference type="ARBA" id="ARBA00023010"/>
    </source>
</evidence>
<dbReference type="AlphaFoldDB" id="A0A0B7IY67"/>
<keyword evidence="6 12" id="KW-0812">Transmembrane</keyword>
<dbReference type="HOGENOM" id="CLU_094156_4_2_5"/>
<dbReference type="PANTHER" id="PTHR34182:SF1">
    <property type="entry name" value="PROTEIN-EXPORT MEMBRANE PROTEIN SECG"/>
    <property type="match status" value="1"/>
</dbReference>
<evidence type="ECO:0000256" key="4">
    <source>
        <dbReference type="ARBA" id="ARBA00022448"/>
    </source>
</evidence>
<keyword evidence="7 12" id="KW-0653">Protein transport</keyword>
<keyword evidence="10 12" id="KW-0472">Membrane</keyword>
<reference evidence="14" key="2">
    <citation type="submission" date="2015-01" db="EMBL/GenBank/DDBJ databases">
        <authorList>
            <person name="Felsheim R."/>
        </authorList>
    </citation>
    <scope>NUCLEOTIDE SEQUENCE [LARGE SCALE GENOMIC DNA]</scope>
    <source>
        <strain evidence="14">IrR/Munich</strain>
    </source>
</reference>
<dbReference type="EMBL" id="LN794217">
    <property type="protein sequence ID" value="CEO16882.1"/>
    <property type="molecule type" value="Genomic_DNA"/>
</dbReference>
<evidence type="ECO:0000256" key="5">
    <source>
        <dbReference type="ARBA" id="ARBA00022475"/>
    </source>
</evidence>
<dbReference type="GO" id="GO:0005886">
    <property type="term" value="C:plasma membrane"/>
    <property type="evidence" value="ECO:0007669"/>
    <property type="project" value="UniProtKB-SubCell"/>
</dbReference>
<feature type="transmembrane region" description="Helical" evidence="12">
    <location>
        <begin position="50"/>
        <end position="72"/>
    </location>
</feature>
<evidence type="ECO:0000256" key="7">
    <source>
        <dbReference type="ARBA" id="ARBA00022927"/>
    </source>
</evidence>
<evidence type="ECO:0000313" key="13">
    <source>
        <dbReference type="EMBL" id="CEO16882.1"/>
    </source>
</evidence>
<evidence type="ECO:0000256" key="2">
    <source>
        <dbReference type="ARBA" id="ARBA00008445"/>
    </source>
</evidence>
<comment type="subcellular location">
    <subcellularLocation>
        <location evidence="1 12">Cell membrane</location>
        <topology evidence="1 12">Multi-pass membrane protein</topology>
    </subcellularLocation>
</comment>
<keyword evidence="9 12" id="KW-0811">Translocation</keyword>
<evidence type="ECO:0000256" key="1">
    <source>
        <dbReference type="ARBA" id="ARBA00004651"/>
    </source>
</evidence>
<protein>
    <recommendedName>
        <fullName evidence="3 12">Protein-export membrane protein SecG</fullName>
    </recommendedName>
</protein>
<evidence type="ECO:0000256" key="3">
    <source>
        <dbReference type="ARBA" id="ARBA00017876"/>
    </source>
</evidence>
<evidence type="ECO:0000256" key="8">
    <source>
        <dbReference type="ARBA" id="ARBA00022989"/>
    </source>
</evidence>
<dbReference type="NCBIfam" id="TIGR00810">
    <property type="entry name" value="secG"/>
    <property type="match status" value="1"/>
</dbReference>
<evidence type="ECO:0000313" key="14">
    <source>
        <dbReference type="Proteomes" id="UP000018149"/>
    </source>
</evidence>
<organism evidence="13 14">
    <name type="scientific">Rickettsia monacensis</name>
    <dbReference type="NCBI Taxonomy" id="109232"/>
    <lineage>
        <taxon>Bacteria</taxon>
        <taxon>Pseudomonadati</taxon>
        <taxon>Pseudomonadota</taxon>
        <taxon>Alphaproteobacteria</taxon>
        <taxon>Rickettsiales</taxon>
        <taxon>Rickettsiaceae</taxon>
        <taxon>Rickettsieae</taxon>
        <taxon>Rickettsia</taxon>
        <taxon>spotted fever group</taxon>
    </lineage>
</organism>
<evidence type="ECO:0000256" key="6">
    <source>
        <dbReference type="ARBA" id="ARBA00022692"/>
    </source>
</evidence>
<reference evidence="13 14" key="1">
    <citation type="submission" date="2015-01" db="EMBL/GenBank/DDBJ databases">
        <title>Draft genome sequence of Rickettsia monacensis strain IrR/Munich.</title>
        <authorList>
            <person name="Felsheim R.F."/>
            <person name="Johnson S.L."/>
            <person name="Kurtti T.J."/>
            <person name="Munderloh U.G."/>
        </authorList>
    </citation>
    <scope>NUCLEOTIDE SEQUENCE [LARGE SCALE GENOMIC DNA]</scope>
    <source>
        <strain evidence="13 14">IrR/Munich</strain>
    </source>
</reference>
<sequence length="100" mass="10667">MIDILLFVHITIAILLIIVILMQRSGSDGISSISGGNNMGVVSAKTVGNFLSKSTIILTTLFLINAIVLANLSSKKKSDLVSKINEIEENQAENSLPIAK</sequence>
<accession>A0A0B7IY67</accession>
<dbReference type="PRINTS" id="PR01651">
    <property type="entry name" value="SECGEXPORT"/>
</dbReference>
<evidence type="ECO:0000256" key="12">
    <source>
        <dbReference type="RuleBase" id="RU365087"/>
    </source>
</evidence>
<dbReference type="Pfam" id="PF03840">
    <property type="entry name" value="SecG"/>
    <property type="match status" value="1"/>
</dbReference>
<comment type="function">
    <text evidence="11 12">Involved in protein export. Participates in an early event of protein translocation.</text>
</comment>
<dbReference type="KEGG" id="rmc:RMONA_02375"/>
<keyword evidence="4 12" id="KW-0813">Transport</keyword>